<dbReference type="RefSeq" id="WP_329958210.1">
    <property type="nucleotide sequence ID" value="NZ_CAJVCE010000003.1"/>
</dbReference>
<keyword evidence="2" id="KW-1185">Reference proteome</keyword>
<evidence type="ECO:0000313" key="2">
    <source>
        <dbReference type="Proteomes" id="UP000730618"/>
    </source>
</evidence>
<proteinExistence type="predicted"/>
<evidence type="ECO:0000313" key="1">
    <source>
        <dbReference type="EMBL" id="CAG7627318.1"/>
    </source>
</evidence>
<comment type="caution">
    <text evidence="1">The sequence shown here is derived from an EMBL/GenBank/DDBJ whole genome shotgun (WGS) entry which is preliminary data.</text>
</comment>
<gene>
    <name evidence="1" type="ORF">PAECIP111802_01340</name>
</gene>
<name>A0ABM8VDD4_9BACL</name>
<dbReference type="EMBL" id="CAJVCE010000003">
    <property type="protein sequence ID" value="CAG7627318.1"/>
    <property type="molecule type" value="Genomic_DNA"/>
</dbReference>
<reference evidence="1 2" key="1">
    <citation type="submission" date="2021-06" db="EMBL/GenBank/DDBJ databases">
        <authorList>
            <person name="Criscuolo A."/>
        </authorList>
    </citation>
    <scope>NUCLEOTIDE SEQUENCE [LARGE SCALE GENOMIC DNA]</scope>
    <source>
        <strain evidence="2">CIP 111802</strain>
    </source>
</reference>
<protein>
    <submittedName>
        <fullName evidence="1">Uncharacterized protein</fullName>
    </submittedName>
</protein>
<dbReference type="Proteomes" id="UP000730618">
    <property type="component" value="Unassembled WGS sequence"/>
</dbReference>
<organism evidence="1 2">
    <name type="scientific">Paenibacillus allorhizosphaerae</name>
    <dbReference type="NCBI Taxonomy" id="2849866"/>
    <lineage>
        <taxon>Bacteria</taxon>
        <taxon>Bacillati</taxon>
        <taxon>Bacillota</taxon>
        <taxon>Bacilli</taxon>
        <taxon>Bacillales</taxon>
        <taxon>Paenibacillaceae</taxon>
        <taxon>Paenibacillus</taxon>
    </lineage>
</organism>
<accession>A0ABM8VDD4</accession>
<sequence>MMNDLCLYHYYEAERGPFKSLSGLSEEEAARVMHELKLEGTVFASRRSDDYMDIRRQLEQRARELFIRKGGRPAKPFPHYMTLGPCDWIRQWYMDGKQIKIRLDEFDPQSISFTYGDLFPTMRFRDGKPYRQQVYVRDEILKMVEQYGWPQQWNPDGRKGPERYIEAQIWDDRIVNQALCDLKRSRCE</sequence>